<dbReference type="Proteomes" id="UP000800200">
    <property type="component" value="Unassembled WGS sequence"/>
</dbReference>
<feature type="compositionally biased region" description="Polar residues" evidence="1">
    <location>
        <begin position="177"/>
        <end position="188"/>
    </location>
</feature>
<dbReference type="AlphaFoldDB" id="A0A6A6EMU5"/>
<feature type="compositionally biased region" description="Basic and acidic residues" evidence="1">
    <location>
        <begin position="124"/>
        <end position="137"/>
    </location>
</feature>
<gene>
    <name evidence="2" type="ORF">K469DRAFT_694589</name>
</gene>
<proteinExistence type="predicted"/>
<accession>A0A6A6EMU5</accession>
<feature type="region of interest" description="Disordered" evidence="1">
    <location>
        <begin position="124"/>
        <end position="154"/>
    </location>
</feature>
<sequence length="270" mass="30045">MDLLSAPLPHRRKRKYSIDPATSSEGGRPRKRGHGREIIVLDDDYQYPSLQKSTGSKEVPILFGSGATGNIISVSEDERPVVITDDENDDLDTETLPHMARTPPSDHSPSAELQMFARTFAESFHKKSPDGLRDVLPKRRSPSPDRSLSPTPTRFAHSFLDSFRSSARNRSPVRIGSLSSDRASQSTEPAKCAYSTPDSSRSTIVDALRSPADRNIDDDDDDDDGLSISNRVSLPPPNNENSSKGYHLDIKERKRLALYKYLEIQGDRLK</sequence>
<name>A0A6A6EMU5_9PEZI</name>
<feature type="region of interest" description="Disordered" evidence="1">
    <location>
        <begin position="88"/>
        <end position="110"/>
    </location>
</feature>
<feature type="region of interest" description="Disordered" evidence="1">
    <location>
        <begin position="170"/>
        <end position="247"/>
    </location>
</feature>
<organism evidence="2 3">
    <name type="scientific">Zopfia rhizophila CBS 207.26</name>
    <dbReference type="NCBI Taxonomy" id="1314779"/>
    <lineage>
        <taxon>Eukaryota</taxon>
        <taxon>Fungi</taxon>
        <taxon>Dikarya</taxon>
        <taxon>Ascomycota</taxon>
        <taxon>Pezizomycotina</taxon>
        <taxon>Dothideomycetes</taxon>
        <taxon>Dothideomycetes incertae sedis</taxon>
        <taxon>Zopfiaceae</taxon>
        <taxon>Zopfia</taxon>
    </lineage>
</organism>
<dbReference type="EMBL" id="ML994615">
    <property type="protein sequence ID" value="KAF2192495.1"/>
    <property type="molecule type" value="Genomic_DNA"/>
</dbReference>
<feature type="region of interest" description="Disordered" evidence="1">
    <location>
        <begin position="1"/>
        <end position="40"/>
    </location>
</feature>
<protein>
    <submittedName>
        <fullName evidence="2">Uncharacterized protein</fullName>
    </submittedName>
</protein>
<evidence type="ECO:0000313" key="3">
    <source>
        <dbReference type="Proteomes" id="UP000800200"/>
    </source>
</evidence>
<feature type="compositionally biased region" description="Acidic residues" evidence="1">
    <location>
        <begin position="216"/>
        <end position="225"/>
    </location>
</feature>
<feature type="compositionally biased region" description="Low complexity" evidence="1">
    <location>
        <begin position="144"/>
        <end position="154"/>
    </location>
</feature>
<reference evidence="2" key="1">
    <citation type="journal article" date="2020" name="Stud. Mycol.">
        <title>101 Dothideomycetes genomes: a test case for predicting lifestyles and emergence of pathogens.</title>
        <authorList>
            <person name="Haridas S."/>
            <person name="Albert R."/>
            <person name="Binder M."/>
            <person name="Bloem J."/>
            <person name="Labutti K."/>
            <person name="Salamov A."/>
            <person name="Andreopoulos B."/>
            <person name="Baker S."/>
            <person name="Barry K."/>
            <person name="Bills G."/>
            <person name="Bluhm B."/>
            <person name="Cannon C."/>
            <person name="Castanera R."/>
            <person name="Culley D."/>
            <person name="Daum C."/>
            <person name="Ezra D."/>
            <person name="Gonzalez J."/>
            <person name="Henrissat B."/>
            <person name="Kuo A."/>
            <person name="Liang C."/>
            <person name="Lipzen A."/>
            <person name="Lutzoni F."/>
            <person name="Magnuson J."/>
            <person name="Mondo S."/>
            <person name="Nolan M."/>
            <person name="Ohm R."/>
            <person name="Pangilinan J."/>
            <person name="Park H.-J."/>
            <person name="Ramirez L."/>
            <person name="Alfaro M."/>
            <person name="Sun H."/>
            <person name="Tritt A."/>
            <person name="Yoshinaga Y."/>
            <person name="Zwiers L.-H."/>
            <person name="Turgeon B."/>
            <person name="Goodwin S."/>
            <person name="Spatafora J."/>
            <person name="Crous P."/>
            <person name="Grigoriev I."/>
        </authorList>
    </citation>
    <scope>NUCLEOTIDE SEQUENCE</scope>
    <source>
        <strain evidence="2">CBS 207.26</strain>
    </source>
</reference>
<evidence type="ECO:0000256" key="1">
    <source>
        <dbReference type="SAM" id="MobiDB-lite"/>
    </source>
</evidence>
<evidence type="ECO:0000313" key="2">
    <source>
        <dbReference type="EMBL" id="KAF2192495.1"/>
    </source>
</evidence>
<keyword evidence="3" id="KW-1185">Reference proteome</keyword>